<dbReference type="PROSITE" id="PS51737">
    <property type="entry name" value="RECOMBINASE_DNA_BIND"/>
    <property type="match status" value="1"/>
</dbReference>
<dbReference type="InterPro" id="IPR011109">
    <property type="entry name" value="DNA_bind_recombinase_dom"/>
</dbReference>
<gene>
    <name evidence="3" type="ORF">HY730_00495</name>
</gene>
<evidence type="ECO:0000313" key="4">
    <source>
        <dbReference type="Proteomes" id="UP000772181"/>
    </source>
</evidence>
<dbReference type="Gene3D" id="3.90.1750.20">
    <property type="entry name" value="Putative Large Serine Recombinase, Chain B, Domain 2"/>
    <property type="match status" value="1"/>
</dbReference>
<evidence type="ECO:0000259" key="1">
    <source>
        <dbReference type="PROSITE" id="PS51736"/>
    </source>
</evidence>
<dbReference type="InterPro" id="IPR050639">
    <property type="entry name" value="SSR_resolvase"/>
</dbReference>
<dbReference type="Gene3D" id="3.40.50.1390">
    <property type="entry name" value="Resolvase, N-terminal catalytic domain"/>
    <property type="match status" value="1"/>
</dbReference>
<evidence type="ECO:0000313" key="3">
    <source>
        <dbReference type="EMBL" id="MBI4594839.1"/>
    </source>
</evidence>
<dbReference type="PANTHER" id="PTHR30461:SF23">
    <property type="entry name" value="DNA RECOMBINASE-RELATED"/>
    <property type="match status" value="1"/>
</dbReference>
<comment type="caution">
    <text evidence="3">The sequence shown here is derived from an EMBL/GenBank/DDBJ whole genome shotgun (WGS) entry which is preliminary data.</text>
</comment>
<organism evidence="3 4">
    <name type="scientific">Tectimicrobiota bacterium</name>
    <dbReference type="NCBI Taxonomy" id="2528274"/>
    <lineage>
        <taxon>Bacteria</taxon>
        <taxon>Pseudomonadati</taxon>
        <taxon>Nitrospinota/Tectimicrobiota group</taxon>
        <taxon>Candidatus Tectimicrobiota</taxon>
    </lineage>
</organism>
<dbReference type="PANTHER" id="PTHR30461">
    <property type="entry name" value="DNA-INVERTASE FROM LAMBDOID PROPHAGE"/>
    <property type="match status" value="1"/>
</dbReference>
<dbReference type="InterPro" id="IPR006119">
    <property type="entry name" value="Resolv_N"/>
</dbReference>
<dbReference type="InterPro" id="IPR025827">
    <property type="entry name" value="Zn_ribbon_recom_dom"/>
</dbReference>
<dbReference type="Pfam" id="PF07508">
    <property type="entry name" value="Recombinase"/>
    <property type="match status" value="1"/>
</dbReference>
<dbReference type="CDD" id="cd00338">
    <property type="entry name" value="Ser_Recombinase"/>
    <property type="match status" value="1"/>
</dbReference>
<protein>
    <submittedName>
        <fullName evidence="3">Recombinase family protein</fullName>
    </submittedName>
</protein>
<dbReference type="GO" id="GO:0000150">
    <property type="term" value="F:DNA strand exchange activity"/>
    <property type="evidence" value="ECO:0007669"/>
    <property type="project" value="InterPro"/>
</dbReference>
<dbReference type="AlphaFoldDB" id="A0A933LPN7"/>
<feature type="domain" description="Resolvase/invertase-type recombinase catalytic" evidence="1">
    <location>
        <begin position="1"/>
        <end position="143"/>
    </location>
</feature>
<dbReference type="InterPro" id="IPR038109">
    <property type="entry name" value="DNA_bind_recomb_sf"/>
</dbReference>
<feature type="domain" description="Recombinase" evidence="2">
    <location>
        <begin position="151"/>
        <end position="271"/>
    </location>
</feature>
<dbReference type="GO" id="GO:0003677">
    <property type="term" value="F:DNA binding"/>
    <property type="evidence" value="ECO:0007669"/>
    <property type="project" value="InterPro"/>
</dbReference>
<accession>A0A933LPN7</accession>
<dbReference type="SMART" id="SM00857">
    <property type="entry name" value="Resolvase"/>
    <property type="match status" value="1"/>
</dbReference>
<dbReference type="EMBL" id="JACQWF010000021">
    <property type="protein sequence ID" value="MBI4594839.1"/>
    <property type="molecule type" value="Genomic_DNA"/>
</dbReference>
<sequence length="541" mass="60813">VRVSSDRQDVDLSVSAQLKALREYAARNSLKVVREFIDEAESGRTVYRPQFREMISLAKRNERPFDVILVYKYSRFARSREDSIVYKALLKKCGVQLTSITEPFDDTPTGRLMQAIIECIDEFYSENLGEEVTRGMRESASRGFYLSCHPPYGYKKVRVNDGGKERTKLDIEESQSCIVASVFDKMSMGKGLTEVTKELNSKGIASPTGKGWGKTSLYKILGNEVYTGTLVWGHASKRGLPPVRVENAFPAIVDRKTFQQVQGLLEQRSFAWLHPRRASSPYLLSGIAHCGHCGKSLIGSVAKSGEFSYYVCGTLTKKGAGSCSSRYLNTRKLESMVVNKIKEHILTPENLTGLVELVNEELNSNSEVYQKELSNIDTEIADVTRRLERLFDSIETGKVIPDDLGPRIRELRGRQEKLQARKGEVQTFMLEKKTEVPSTEEVVEYVADLRNILEDGSFAERKAFIRSFVKEVKITGDKALLTYTIPMSPRRLLRETTPVLAIVHDGGPKGTFAKPIESFFELSIGTGPSLVERDYHAKKES</sequence>
<dbReference type="InterPro" id="IPR036162">
    <property type="entry name" value="Resolvase-like_N_sf"/>
</dbReference>
<name>A0A933LPN7_UNCTE</name>
<dbReference type="SUPFAM" id="SSF53041">
    <property type="entry name" value="Resolvase-like"/>
    <property type="match status" value="1"/>
</dbReference>
<feature type="non-terminal residue" evidence="3">
    <location>
        <position position="1"/>
    </location>
</feature>
<dbReference type="Proteomes" id="UP000772181">
    <property type="component" value="Unassembled WGS sequence"/>
</dbReference>
<proteinExistence type="predicted"/>
<evidence type="ECO:0000259" key="2">
    <source>
        <dbReference type="PROSITE" id="PS51737"/>
    </source>
</evidence>
<dbReference type="Pfam" id="PF00239">
    <property type="entry name" value="Resolvase"/>
    <property type="match status" value="1"/>
</dbReference>
<dbReference type="Pfam" id="PF13408">
    <property type="entry name" value="Zn_ribbon_recom"/>
    <property type="match status" value="1"/>
</dbReference>
<dbReference type="PROSITE" id="PS51736">
    <property type="entry name" value="RECOMBINASES_3"/>
    <property type="match status" value="1"/>
</dbReference>
<reference evidence="3" key="1">
    <citation type="submission" date="2020-07" db="EMBL/GenBank/DDBJ databases">
        <title>Huge and variable diversity of episymbiotic CPR bacteria and DPANN archaea in groundwater ecosystems.</title>
        <authorList>
            <person name="He C.Y."/>
            <person name="Keren R."/>
            <person name="Whittaker M."/>
            <person name="Farag I.F."/>
            <person name="Doudna J."/>
            <person name="Cate J.H.D."/>
            <person name="Banfield J.F."/>
        </authorList>
    </citation>
    <scope>NUCLEOTIDE SEQUENCE</scope>
    <source>
        <strain evidence="3">NC_groundwater_1482_Ag_S-0.65um_47_24</strain>
    </source>
</reference>